<dbReference type="Gene3D" id="3.40.50.720">
    <property type="entry name" value="NAD(P)-binding Rossmann-like Domain"/>
    <property type="match status" value="1"/>
</dbReference>
<dbReference type="Proteomes" id="UP000675554">
    <property type="component" value="Unassembled WGS sequence"/>
</dbReference>
<evidence type="ECO:0000256" key="1">
    <source>
        <dbReference type="ARBA" id="ARBA00006484"/>
    </source>
</evidence>
<dbReference type="PANTHER" id="PTHR43639">
    <property type="entry name" value="OXIDOREDUCTASE, SHORT-CHAIN DEHYDROGENASE/REDUCTASE FAMILY (AFU_ORTHOLOGUE AFUA_5G02870)"/>
    <property type="match status" value="1"/>
</dbReference>
<protein>
    <submittedName>
        <fullName evidence="3">SDR family oxidoreductase</fullName>
    </submittedName>
</protein>
<evidence type="ECO:0000313" key="4">
    <source>
        <dbReference type="Proteomes" id="UP000675554"/>
    </source>
</evidence>
<dbReference type="FunFam" id="3.40.50.720:FF:000084">
    <property type="entry name" value="Short-chain dehydrogenase reductase"/>
    <property type="match status" value="1"/>
</dbReference>
<dbReference type="PRINTS" id="PR00081">
    <property type="entry name" value="GDHRDH"/>
</dbReference>
<gene>
    <name evidence="3" type="ORF">KDA82_07550</name>
</gene>
<reference evidence="3" key="1">
    <citation type="submission" date="2021-04" db="EMBL/GenBank/DDBJ databases">
        <title>Sequencing of actinobacteria type strains.</title>
        <authorList>
            <person name="Nguyen G.-S."/>
            <person name="Wentzel A."/>
        </authorList>
    </citation>
    <scope>NUCLEOTIDE SEQUENCE</scope>
    <source>
        <strain evidence="3">DSM 42095</strain>
    </source>
</reference>
<dbReference type="InterPro" id="IPR020904">
    <property type="entry name" value="Sc_DH/Rdtase_CS"/>
</dbReference>
<dbReference type="InterPro" id="IPR002347">
    <property type="entry name" value="SDR_fam"/>
</dbReference>
<organism evidence="3 4">
    <name type="scientific">Streptomyces daliensis</name>
    <dbReference type="NCBI Taxonomy" id="299421"/>
    <lineage>
        <taxon>Bacteria</taxon>
        <taxon>Bacillati</taxon>
        <taxon>Actinomycetota</taxon>
        <taxon>Actinomycetes</taxon>
        <taxon>Kitasatosporales</taxon>
        <taxon>Streptomycetaceae</taxon>
        <taxon>Streptomyces</taxon>
    </lineage>
</organism>
<dbReference type="GO" id="GO:0016491">
    <property type="term" value="F:oxidoreductase activity"/>
    <property type="evidence" value="ECO:0007669"/>
    <property type="project" value="UniProtKB-KW"/>
</dbReference>
<dbReference type="InterPro" id="IPR036291">
    <property type="entry name" value="NAD(P)-bd_dom_sf"/>
</dbReference>
<evidence type="ECO:0000256" key="2">
    <source>
        <dbReference type="ARBA" id="ARBA00023002"/>
    </source>
</evidence>
<keyword evidence="2" id="KW-0560">Oxidoreductase</keyword>
<comment type="similarity">
    <text evidence="1">Belongs to the short-chain dehydrogenases/reductases (SDR) family.</text>
</comment>
<keyword evidence="4" id="KW-1185">Reference proteome</keyword>
<dbReference type="SUPFAM" id="SSF51735">
    <property type="entry name" value="NAD(P)-binding Rossmann-fold domains"/>
    <property type="match status" value="1"/>
</dbReference>
<dbReference type="PANTHER" id="PTHR43639:SF1">
    <property type="entry name" value="SHORT-CHAIN DEHYDROGENASE_REDUCTASE FAMILY PROTEIN"/>
    <property type="match status" value="1"/>
</dbReference>
<proteinExistence type="inferred from homology"/>
<dbReference type="PRINTS" id="PR00080">
    <property type="entry name" value="SDRFAMILY"/>
</dbReference>
<evidence type="ECO:0000313" key="3">
    <source>
        <dbReference type="EMBL" id="MBR7672871.1"/>
    </source>
</evidence>
<dbReference type="AlphaFoldDB" id="A0A8T4IL59"/>
<dbReference type="PROSITE" id="PS00061">
    <property type="entry name" value="ADH_SHORT"/>
    <property type="match status" value="1"/>
</dbReference>
<accession>A0A8T4IL59</accession>
<name>A0A8T4IL59_9ACTN</name>
<dbReference type="EMBL" id="JAGSMN010000144">
    <property type="protein sequence ID" value="MBR7672871.1"/>
    <property type="molecule type" value="Genomic_DNA"/>
</dbReference>
<sequence>MGRLTGKTALVTGSSRGIGRAVAVRLAEQGALVAVHYTSNEEAARETVTTIEKDGGSAFAVRAELGVPGDVDELFGGLAEGLRERTGTSGLSILVNNAAVKVAGPVEDATPEDFDRLYAVNVKAPFFLIQRALPHLSEGGRVINISSGLTRLGDPSSVTYAMTKGALEQLAPHLAKLLGPRGITINTVLPGATRTGAAFWEDPALVEEITEMSALKRVGEAGDVADVVTFLASDEARWITGSSVDATGGSLVA</sequence>
<comment type="caution">
    <text evidence="3">The sequence shown here is derived from an EMBL/GenBank/DDBJ whole genome shotgun (WGS) entry which is preliminary data.</text>
</comment>
<dbReference type="Pfam" id="PF13561">
    <property type="entry name" value="adh_short_C2"/>
    <property type="match status" value="1"/>
</dbReference>